<dbReference type="InterPro" id="IPR015422">
    <property type="entry name" value="PyrdxlP-dep_Trfase_small"/>
</dbReference>
<dbReference type="GO" id="GO:0042286">
    <property type="term" value="F:glutamate-1-semialdehyde 2,1-aminomutase activity"/>
    <property type="evidence" value="ECO:0007669"/>
    <property type="project" value="UniProtKB-EC"/>
</dbReference>
<evidence type="ECO:0000256" key="2">
    <source>
        <dbReference type="ARBA" id="ARBA00022898"/>
    </source>
</evidence>
<dbReference type="PROSITE" id="PS00600">
    <property type="entry name" value="AA_TRANSFER_CLASS_3"/>
    <property type="match status" value="1"/>
</dbReference>
<dbReference type="InterPro" id="IPR015424">
    <property type="entry name" value="PyrdxlP-dep_Trfase"/>
</dbReference>
<dbReference type="Pfam" id="PF00202">
    <property type="entry name" value="Aminotran_3"/>
    <property type="match status" value="1"/>
</dbReference>
<accession>A0A6J4IHZ0</accession>
<protein>
    <submittedName>
        <fullName evidence="4">Glutamate-1-semialdehyde 2,1-aminomutase</fullName>
        <ecNumber evidence="4">5.4.3.8</ecNumber>
    </submittedName>
</protein>
<dbReference type="AlphaFoldDB" id="A0A6J4IHZ0"/>
<dbReference type="InterPro" id="IPR015421">
    <property type="entry name" value="PyrdxlP-dep_Trfase_major"/>
</dbReference>
<dbReference type="InterPro" id="IPR005814">
    <property type="entry name" value="Aminotrans_3"/>
</dbReference>
<name>A0A6J4IHZ0_9CHLR</name>
<reference evidence="4" key="1">
    <citation type="submission" date="2020-02" db="EMBL/GenBank/DDBJ databases">
        <authorList>
            <person name="Meier V. D."/>
        </authorList>
    </citation>
    <scope>NUCLEOTIDE SEQUENCE</scope>
    <source>
        <strain evidence="4">AVDCRST_MAG77</strain>
    </source>
</reference>
<comment type="similarity">
    <text evidence="3">Belongs to the class-III pyridoxal-phosphate-dependent aminotransferase family.</text>
</comment>
<dbReference type="Gene3D" id="3.90.1150.10">
    <property type="entry name" value="Aspartate Aminotransferase, domain 1"/>
    <property type="match status" value="1"/>
</dbReference>
<comment type="cofactor">
    <cofactor evidence="1">
        <name>pyridoxal 5'-phosphate</name>
        <dbReference type="ChEBI" id="CHEBI:597326"/>
    </cofactor>
</comment>
<dbReference type="PANTHER" id="PTHR43713:SF3">
    <property type="entry name" value="GLUTAMATE-1-SEMIALDEHYDE 2,1-AMINOMUTASE 1, CHLOROPLASTIC-RELATED"/>
    <property type="match status" value="1"/>
</dbReference>
<dbReference type="Gene3D" id="3.40.640.10">
    <property type="entry name" value="Type I PLP-dependent aspartate aminotransferase-like (Major domain)"/>
    <property type="match status" value="1"/>
</dbReference>
<organism evidence="4">
    <name type="scientific">uncultured Chloroflexota bacterium</name>
    <dbReference type="NCBI Taxonomy" id="166587"/>
    <lineage>
        <taxon>Bacteria</taxon>
        <taxon>Bacillati</taxon>
        <taxon>Chloroflexota</taxon>
        <taxon>environmental samples</taxon>
    </lineage>
</organism>
<evidence type="ECO:0000313" key="4">
    <source>
        <dbReference type="EMBL" id="CAA9251193.1"/>
    </source>
</evidence>
<dbReference type="GO" id="GO:0030170">
    <property type="term" value="F:pyridoxal phosphate binding"/>
    <property type="evidence" value="ECO:0007669"/>
    <property type="project" value="InterPro"/>
</dbReference>
<dbReference type="GO" id="GO:0008483">
    <property type="term" value="F:transaminase activity"/>
    <property type="evidence" value="ECO:0007669"/>
    <property type="project" value="InterPro"/>
</dbReference>
<dbReference type="CDD" id="cd00610">
    <property type="entry name" value="OAT_like"/>
    <property type="match status" value="1"/>
</dbReference>
<evidence type="ECO:0000256" key="1">
    <source>
        <dbReference type="ARBA" id="ARBA00001933"/>
    </source>
</evidence>
<dbReference type="InterPro" id="IPR049704">
    <property type="entry name" value="Aminotrans_3_PPA_site"/>
</dbReference>
<proteinExistence type="inferred from homology"/>
<evidence type="ECO:0000256" key="3">
    <source>
        <dbReference type="RuleBase" id="RU003560"/>
    </source>
</evidence>
<dbReference type="EC" id="5.4.3.8" evidence="4"/>
<sequence>MTANLHAPTPTRNYSASVELHREASDVLAGGVNSNFRMGGQPAPLFFDRAEGPYLYDVDGNRYVDYVLGMGPNILGHAHPKVVQAVAGTLEKGVLYAGQHRDEVELALRFCAMVPCADQVRFGSSGSEMDQAALRMARAATGGRLVVKFEGHYHGWFDTILVSVHPPLDEAGPEEAPVPHLPTQGQSAAAAQDVAVLPWNDLGVVKRFLTQHAHETAALIMEPILCNTCVVMPAPGYLEGVRALCDRHGVVLIFDEVITGFRVAPGGAQELLGVTPDLAVYAKALGGGFPIAAVAGKRQYMELLGTGAVLHGGSYNTNLVSTAAALATLEELASDGGASYGQMEARGQRLIDGLRELGRRAELPLHVQGLPGAFNTCFTSEQGEPDITSYRDYARRTDAGLQRRLLKALQDQGVRVTSRGTWFMSTVHDEAQIDDTLAAAEAALAEVSAE</sequence>
<keyword evidence="4" id="KW-0413">Isomerase</keyword>
<dbReference type="PANTHER" id="PTHR43713">
    <property type="entry name" value="GLUTAMATE-1-SEMIALDEHYDE 2,1-AMINOMUTASE"/>
    <property type="match status" value="1"/>
</dbReference>
<dbReference type="EMBL" id="CADCTC010000127">
    <property type="protein sequence ID" value="CAA9251193.1"/>
    <property type="molecule type" value="Genomic_DNA"/>
</dbReference>
<dbReference type="SUPFAM" id="SSF53383">
    <property type="entry name" value="PLP-dependent transferases"/>
    <property type="match status" value="1"/>
</dbReference>
<keyword evidence="2 3" id="KW-0663">Pyridoxal phosphate</keyword>
<gene>
    <name evidence="4" type="ORF">AVDCRST_MAG77-2175</name>
</gene>